<evidence type="ECO:0000256" key="1">
    <source>
        <dbReference type="SAM" id="MobiDB-lite"/>
    </source>
</evidence>
<dbReference type="OrthoDB" id="9794201at2"/>
<accession>A0A2S0KP07</accession>
<reference evidence="3" key="1">
    <citation type="submission" date="2018-02" db="EMBL/GenBank/DDBJ databases">
        <authorList>
            <person name="Holder M.E."/>
            <person name="Ajami N.J."/>
            <person name="Petrosino J.F."/>
        </authorList>
    </citation>
    <scope>NUCLEOTIDE SEQUENCE [LARGE SCALE GENOMIC DNA]</scope>
    <source>
        <strain evidence="3">CCUG 47711</strain>
    </source>
</reference>
<dbReference type="AlphaFoldDB" id="A0A2S0KP07"/>
<evidence type="ECO:0000313" key="3">
    <source>
        <dbReference type="Proteomes" id="UP000237947"/>
    </source>
</evidence>
<proteinExistence type="predicted"/>
<organism evidence="2 3">
    <name type="scientific">Fastidiosipila sanguinis</name>
    <dbReference type="NCBI Taxonomy" id="236753"/>
    <lineage>
        <taxon>Bacteria</taxon>
        <taxon>Bacillati</taxon>
        <taxon>Bacillota</taxon>
        <taxon>Clostridia</taxon>
        <taxon>Eubacteriales</taxon>
        <taxon>Oscillospiraceae</taxon>
        <taxon>Fastidiosipila</taxon>
    </lineage>
</organism>
<dbReference type="EMBL" id="CP027226">
    <property type="protein sequence ID" value="AVM42771.1"/>
    <property type="molecule type" value="Genomic_DNA"/>
</dbReference>
<name>A0A2S0KP07_9FIRM</name>
<gene>
    <name evidence="2" type="ORF">C5Q98_05895</name>
</gene>
<dbReference type="Proteomes" id="UP000237947">
    <property type="component" value="Chromosome"/>
</dbReference>
<feature type="region of interest" description="Disordered" evidence="1">
    <location>
        <begin position="73"/>
        <end position="99"/>
    </location>
</feature>
<feature type="compositionally biased region" description="Basic residues" evidence="1">
    <location>
        <begin position="79"/>
        <end position="96"/>
    </location>
</feature>
<dbReference type="KEGG" id="fsa:C5Q98_05895"/>
<evidence type="ECO:0000313" key="2">
    <source>
        <dbReference type="EMBL" id="AVM42771.1"/>
    </source>
</evidence>
<keyword evidence="3" id="KW-1185">Reference proteome</keyword>
<protein>
    <submittedName>
        <fullName evidence="2">Uncharacterized protein</fullName>
    </submittedName>
</protein>
<dbReference type="RefSeq" id="WP_106012721.1">
    <property type="nucleotide sequence ID" value="NZ_CP027226.1"/>
</dbReference>
<sequence length="144" mass="16579">MKRKAKEFGIEAVLHGNRGKQAHNAISIADKNFIVNLALNEFKAYNFSHFRDVLEEDYNINISRSSLHSILKQEGIVSPKRKKRRPKYHRSRKRRGSKGELVQIDASQFDWFGTGEKVYLHGIIDDSSSEILALYFAKEETLKG</sequence>